<organism evidence="1 2">
    <name type="scientific">Eumeta variegata</name>
    <name type="common">Bagworm moth</name>
    <name type="synonym">Eumeta japonica</name>
    <dbReference type="NCBI Taxonomy" id="151549"/>
    <lineage>
        <taxon>Eukaryota</taxon>
        <taxon>Metazoa</taxon>
        <taxon>Ecdysozoa</taxon>
        <taxon>Arthropoda</taxon>
        <taxon>Hexapoda</taxon>
        <taxon>Insecta</taxon>
        <taxon>Pterygota</taxon>
        <taxon>Neoptera</taxon>
        <taxon>Endopterygota</taxon>
        <taxon>Lepidoptera</taxon>
        <taxon>Glossata</taxon>
        <taxon>Ditrysia</taxon>
        <taxon>Tineoidea</taxon>
        <taxon>Psychidae</taxon>
        <taxon>Oiketicinae</taxon>
        <taxon>Eumeta</taxon>
    </lineage>
</organism>
<dbReference type="Proteomes" id="UP000299102">
    <property type="component" value="Unassembled WGS sequence"/>
</dbReference>
<keyword evidence="2" id="KW-1185">Reference proteome</keyword>
<evidence type="ECO:0000313" key="1">
    <source>
        <dbReference type="EMBL" id="GBP87315.1"/>
    </source>
</evidence>
<comment type="caution">
    <text evidence="1">The sequence shown here is derived from an EMBL/GenBank/DDBJ whole genome shotgun (WGS) entry which is preliminary data.</text>
</comment>
<proteinExistence type="predicted"/>
<sequence>MHAHASTPCICHCRHIILLVDESESRMTQPQEVAEALDKLLKLLDTLSPIAIACCSKESHLSITIPSTVALDMDRTGSFPILTVGGLCSLSLTVMMHDLANENFSRLRPPQFRIRCKGARDRPSISARIYTSTRTVMSSA</sequence>
<protein>
    <submittedName>
        <fullName evidence="1">Uncharacterized protein</fullName>
    </submittedName>
</protein>
<reference evidence="1 2" key="1">
    <citation type="journal article" date="2019" name="Commun. Biol.">
        <title>The bagworm genome reveals a unique fibroin gene that provides high tensile strength.</title>
        <authorList>
            <person name="Kono N."/>
            <person name="Nakamura H."/>
            <person name="Ohtoshi R."/>
            <person name="Tomita M."/>
            <person name="Numata K."/>
            <person name="Arakawa K."/>
        </authorList>
    </citation>
    <scope>NUCLEOTIDE SEQUENCE [LARGE SCALE GENOMIC DNA]</scope>
</reference>
<gene>
    <name evidence="1" type="ORF">EVAR_59019_1</name>
</gene>
<name>A0A4C1ZL96_EUMVA</name>
<evidence type="ECO:0000313" key="2">
    <source>
        <dbReference type="Proteomes" id="UP000299102"/>
    </source>
</evidence>
<accession>A0A4C1ZL96</accession>
<dbReference type="EMBL" id="BGZK01001851">
    <property type="protein sequence ID" value="GBP87315.1"/>
    <property type="molecule type" value="Genomic_DNA"/>
</dbReference>
<dbReference type="AlphaFoldDB" id="A0A4C1ZL96"/>